<proteinExistence type="predicted"/>
<accession>A0ABQ4PZR8</accession>
<keyword evidence="2" id="KW-1185">Reference proteome</keyword>
<protein>
    <submittedName>
        <fullName evidence="1">Uncharacterized protein</fullName>
    </submittedName>
</protein>
<evidence type="ECO:0000313" key="2">
    <source>
        <dbReference type="Proteomes" id="UP000887222"/>
    </source>
</evidence>
<dbReference type="Proteomes" id="UP000887222">
    <property type="component" value="Unassembled WGS sequence"/>
</dbReference>
<reference evidence="1 2" key="1">
    <citation type="journal article" date="2022" name="Int. J. Syst. Evol. Microbiol.">
        <title>Noviherbaspirillum aridicola sp. nov., isolated from an arid soil in Pakistan.</title>
        <authorList>
            <person name="Khan I.U."/>
            <person name="Saqib M."/>
            <person name="Amin A."/>
            <person name="Hussain F."/>
            <person name="Li L."/>
            <person name="Liu Y.H."/>
            <person name="Fang B.Z."/>
            <person name="Ahmed I."/>
            <person name="Li W.J."/>
        </authorList>
    </citation>
    <scope>NUCLEOTIDE SEQUENCE [LARGE SCALE GENOMIC DNA]</scope>
    <source>
        <strain evidence="1 2">NCCP-691</strain>
    </source>
</reference>
<sequence length="800" mass="88396">MTDEAGDAPEPFPGGEVAEVLGVARSGPDGASRIDLVLDRSLETYLKACREDPRAFEGTREILDRGGDADWQISVLAHIASAYSPASDSRAARLIDEASRGLRADPARFADGNAFLDLLERIGAELRDTGRKLARVHLMATLENTLHCYAIPAGSEPHELIHRYIGNLRHRPGDRIDQDQFRHIVRRVAGEVHRAELRRHPAWVEASRAPRETKRAPTECMMHWIATLARAVQEGGLPGQANRCEELLSDAKKRWLSHAMGFAETREFFASLKEQLETERPELAEVAGRLLSQMPGSPEENRDLVSHWASTLAQAADASTLDTAQQELCAGLLSTAREYLERQAEPAPESVRALLSSAESRLTAAGIADLGQLAGTLAARAHTKEQDELTLDKEALAFATRLHDNVYGRVFNSALVKSLVERPTSGVIAAASAMSKWLEQSLLREPLDAQCVWSLRGVHYMVTDYPRPWMSAVPGLLELQRVDKRDVHAIAAVIRNFLQQEDKNGPECIAVPYLIAVGFADLRKALRPSWSEAANGKYSSLLIPRRDRLDNLEDVPTSMLGSANGLYSSGRIVRTEYDKKVQEVRHIRRQLKAGAPKLNQGGVTLPHQPPVIEEDWMIRAIRPSTQVRPNFAHLMEEAGGPSTAPRRRNTLKETTRRFLAKGMTFGTDLSGVTNLFLHAVDDAMAKGFPVDAKSALLLAAMYLGYDGGHSLAEVLWVANALDGKDEGQLDLELELRNAPEPEQFIADYNWLYVLGDDNDVETHIDEAFDATTAYLEKYSYYWSPVGGEEAENVARARASA</sequence>
<name>A0ABQ4PZR8_9BURK</name>
<gene>
    <name evidence="1" type="ORF">NCCP691_02700</name>
</gene>
<evidence type="ECO:0000313" key="1">
    <source>
        <dbReference type="EMBL" id="GIZ50256.1"/>
    </source>
</evidence>
<comment type="caution">
    <text evidence="1">The sequence shown here is derived from an EMBL/GenBank/DDBJ whole genome shotgun (WGS) entry which is preliminary data.</text>
</comment>
<dbReference type="EMBL" id="BPMK01000001">
    <property type="protein sequence ID" value="GIZ50256.1"/>
    <property type="molecule type" value="Genomic_DNA"/>
</dbReference>
<organism evidence="1 2">
    <name type="scientific">Noviherbaspirillum aridicola</name>
    <dbReference type="NCBI Taxonomy" id="2849687"/>
    <lineage>
        <taxon>Bacteria</taxon>
        <taxon>Pseudomonadati</taxon>
        <taxon>Pseudomonadota</taxon>
        <taxon>Betaproteobacteria</taxon>
        <taxon>Burkholderiales</taxon>
        <taxon>Oxalobacteraceae</taxon>
        <taxon>Noviherbaspirillum</taxon>
    </lineage>
</organism>